<dbReference type="CDD" id="cd11301">
    <property type="entry name" value="Fut1_Fut2_like"/>
    <property type="match status" value="1"/>
</dbReference>
<dbReference type="GO" id="GO:0005975">
    <property type="term" value="P:carbohydrate metabolic process"/>
    <property type="evidence" value="ECO:0007669"/>
    <property type="project" value="InterPro"/>
</dbReference>
<sequence length="298" mass="34000">MANRVVVQLKGGLGNQLFQYALGRRLSMQLNASLLFDCSILDNRVPVSNFTFRSFELDIFPITGRIATASDLALFPVSSSIRSPWPHLLQIAQLISRGYTYVYERGYAYNPAVAEKQAKRIYLNGYWQSYRYVEPIASTLLSDLTFTSPLPENCLSLANQISQSTSVCLHIRRSDFLHLPLHQANNPNYIDRAVQLIGQRVTNPRFFVFSDDLAWCRANLSLPYPTVFVPDELSGRNGTLHFRLMTYCKHYITANSTFSWWAAWLSQASSDKLVITPNQWFGDGRSIDDLIPKSWIRL</sequence>
<accession>A0A927B3L5</accession>
<comment type="caution">
    <text evidence="3">The sequence shown here is derived from an EMBL/GenBank/DDBJ whole genome shotgun (WGS) entry which is preliminary data.</text>
</comment>
<evidence type="ECO:0000256" key="2">
    <source>
        <dbReference type="ARBA" id="ARBA00022679"/>
    </source>
</evidence>
<name>A0A927B3L5_9BACT</name>
<dbReference type="GO" id="GO:0008107">
    <property type="term" value="F:galactoside 2-alpha-L-fucosyltransferase activity"/>
    <property type="evidence" value="ECO:0007669"/>
    <property type="project" value="InterPro"/>
</dbReference>
<dbReference type="PANTHER" id="PTHR11927:SF9">
    <property type="entry name" value="L-FUCOSYLTRANSFERASE"/>
    <property type="match status" value="1"/>
</dbReference>
<organism evidence="3 4">
    <name type="scientific">Spirosoma validum</name>
    <dbReference type="NCBI Taxonomy" id="2771355"/>
    <lineage>
        <taxon>Bacteria</taxon>
        <taxon>Pseudomonadati</taxon>
        <taxon>Bacteroidota</taxon>
        <taxon>Cytophagia</taxon>
        <taxon>Cytophagales</taxon>
        <taxon>Cytophagaceae</taxon>
        <taxon>Spirosoma</taxon>
    </lineage>
</organism>
<keyword evidence="2" id="KW-0808">Transferase</keyword>
<keyword evidence="1" id="KW-0328">Glycosyltransferase</keyword>
<dbReference type="PANTHER" id="PTHR11927">
    <property type="entry name" value="GALACTOSIDE 2-L-FUCOSYLTRANSFERASE"/>
    <property type="match status" value="1"/>
</dbReference>
<dbReference type="Pfam" id="PF01531">
    <property type="entry name" value="Glyco_transf_11"/>
    <property type="match status" value="1"/>
</dbReference>
<dbReference type="EMBL" id="JACXAA010000006">
    <property type="protein sequence ID" value="MBD2754754.1"/>
    <property type="molecule type" value="Genomic_DNA"/>
</dbReference>
<evidence type="ECO:0000313" key="3">
    <source>
        <dbReference type="EMBL" id="MBD2754754.1"/>
    </source>
</evidence>
<dbReference type="Proteomes" id="UP000653797">
    <property type="component" value="Unassembled WGS sequence"/>
</dbReference>
<evidence type="ECO:0000256" key="1">
    <source>
        <dbReference type="ARBA" id="ARBA00022676"/>
    </source>
</evidence>
<dbReference type="GO" id="GO:0016020">
    <property type="term" value="C:membrane"/>
    <property type="evidence" value="ECO:0007669"/>
    <property type="project" value="InterPro"/>
</dbReference>
<dbReference type="InterPro" id="IPR002516">
    <property type="entry name" value="Glyco_trans_11"/>
</dbReference>
<dbReference type="AlphaFoldDB" id="A0A927B3L5"/>
<protein>
    <submittedName>
        <fullName evidence="3">Alpha-1,2-fucosyltransferase</fullName>
    </submittedName>
</protein>
<reference evidence="3" key="1">
    <citation type="submission" date="2020-09" db="EMBL/GenBank/DDBJ databases">
        <authorList>
            <person name="Kim M.K."/>
        </authorList>
    </citation>
    <scope>NUCLEOTIDE SEQUENCE</scope>
    <source>
        <strain evidence="3">BT704</strain>
    </source>
</reference>
<gene>
    <name evidence="3" type="ORF">IC230_17750</name>
</gene>
<proteinExistence type="predicted"/>
<dbReference type="RefSeq" id="WP_191040379.1">
    <property type="nucleotide sequence ID" value="NZ_JACXAA010000006.1"/>
</dbReference>
<evidence type="ECO:0000313" key="4">
    <source>
        <dbReference type="Proteomes" id="UP000653797"/>
    </source>
</evidence>
<keyword evidence="4" id="KW-1185">Reference proteome</keyword>